<dbReference type="CDD" id="cd05325">
    <property type="entry name" value="carb_red_sniffer_like_SDR_c"/>
    <property type="match status" value="1"/>
</dbReference>
<dbReference type="PANTHER" id="PTHR43544">
    <property type="entry name" value="SHORT-CHAIN DEHYDROGENASE/REDUCTASE"/>
    <property type="match status" value="1"/>
</dbReference>
<comment type="caution">
    <text evidence="4">The sequence shown here is derived from an EMBL/GenBank/DDBJ whole genome shotgun (WGS) entry which is preliminary data.</text>
</comment>
<keyword evidence="5" id="KW-1185">Reference proteome</keyword>
<reference evidence="4" key="1">
    <citation type="submission" date="2019-03" db="EMBL/GenBank/DDBJ databases">
        <title>Long read genome sequence of the mycoparasitic Pythium oligandrum ATCC 38472 isolated from sugarbeet rhizosphere.</title>
        <authorList>
            <person name="Gaulin E."/>
        </authorList>
    </citation>
    <scope>NUCLEOTIDE SEQUENCE</scope>
    <source>
        <strain evidence="4">ATCC 38472_TT</strain>
    </source>
</reference>
<evidence type="ECO:0000256" key="1">
    <source>
        <dbReference type="ARBA" id="ARBA00022857"/>
    </source>
</evidence>
<dbReference type="GO" id="GO:0005737">
    <property type="term" value="C:cytoplasm"/>
    <property type="evidence" value="ECO:0007669"/>
    <property type="project" value="TreeGrafter"/>
</dbReference>
<evidence type="ECO:0000256" key="3">
    <source>
        <dbReference type="RuleBase" id="RU000363"/>
    </source>
</evidence>
<dbReference type="Pfam" id="PF00106">
    <property type="entry name" value="adh_short"/>
    <property type="match status" value="1"/>
</dbReference>
<evidence type="ECO:0000313" key="4">
    <source>
        <dbReference type="EMBL" id="TMW64552.1"/>
    </source>
</evidence>
<proteinExistence type="inferred from homology"/>
<evidence type="ECO:0000256" key="2">
    <source>
        <dbReference type="ARBA" id="ARBA00023002"/>
    </source>
</evidence>
<dbReference type="Proteomes" id="UP000794436">
    <property type="component" value="Unassembled WGS sequence"/>
</dbReference>
<dbReference type="PANTHER" id="PTHR43544:SF7">
    <property type="entry name" value="NADB-LER2"/>
    <property type="match status" value="1"/>
</dbReference>
<evidence type="ECO:0000313" key="5">
    <source>
        <dbReference type="Proteomes" id="UP000794436"/>
    </source>
</evidence>
<comment type="similarity">
    <text evidence="3">Belongs to the short-chain dehydrogenases/reductases (SDR) family.</text>
</comment>
<dbReference type="InterPro" id="IPR002347">
    <property type="entry name" value="SDR_fam"/>
</dbReference>
<gene>
    <name evidence="4" type="ORF">Poli38472_011432</name>
</gene>
<accession>A0A8K1CJE3</accession>
<dbReference type="InterPro" id="IPR051468">
    <property type="entry name" value="Fungal_SecMetab_SDRs"/>
</dbReference>
<keyword evidence="2" id="KW-0560">Oxidoreductase</keyword>
<keyword evidence="1" id="KW-0521">NADP</keyword>
<dbReference type="EMBL" id="SPLM01000039">
    <property type="protein sequence ID" value="TMW64552.1"/>
    <property type="molecule type" value="Genomic_DNA"/>
</dbReference>
<name>A0A8K1CJE3_PYTOL</name>
<dbReference type="SUPFAM" id="SSF51735">
    <property type="entry name" value="NAD(P)-binding Rossmann-fold domains"/>
    <property type="match status" value="1"/>
</dbReference>
<organism evidence="4 5">
    <name type="scientific">Pythium oligandrum</name>
    <name type="common">Mycoparasitic fungus</name>
    <dbReference type="NCBI Taxonomy" id="41045"/>
    <lineage>
        <taxon>Eukaryota</taxon>
        <taxon>Sar</taxon>
        <taxon>Stramenopiles</taxon>
        <taxon>Oomycota</taxon>
        <taxon>Peronosporomycetes</taxon>
        <taxon>Pythiales</taxon>
        <taxon>Pythiaceae</taxon>
        <taxon>Pythium</taxon>
    </lineage>
</organism>
<dbReference type="AlphaFoldDB" id="A0A8K1CJE3"/>
<dbReference type="PRINTS" id="PR00080">
    <property type="entry name" value="SDRFAMILY"/>
</dbReference>
<dbReference type="OrthoDB" id="1933717at2759"/>
<dbReference type="PRINTS" id="PR00081">
    <property type="entry name" value="GDHRDH"/>
</dbReference>
<dbReference type="Gene3D" id="3.40.50.720">
    <property type="entry name" value="NAD(P)-binding Rossmann-like Domain"/>
    <property type="match status" value="1"/>
</dbReference>
<sequence>MSFKTVMITGCDQGIGKALVQYYTKLKWNVIGTTRDPEEAEALREANARIVAMDVSDEVSILNVAAHLAGERIDVLINNAGIMIRGGLQNISKKDLMDQLEVNAVGAFLVIQGFLPHLRSAVDKNGSALVINIGSRMGSISENTSGGLYGYRASKAALHMLSVSLAVDLKHEHVAVVVVHPGKVETEMVAPGELTPVESASMIAKLIDTVTMEDTGKFFHANGTQLPW</sequence>
<protein>
    <submittedName>
        <fullName evidence="4">Uncharacterized protein</fullName>
    </submittedName>
</protein>
<dbReference type="InterPro" id="IPR036291">
    <property type="entry name" value="NAD(P)-bd_dom_sf"/>
</dbReference>
<dbReference type="GO" id="GO:0016491">
    <property type="term" value="F:oxidoreductase activity"/>
    <property type="evidence" value="ECO:0007669"/>
    <property type="project" value="UniProtKB-KW"/>
</dbReference>